<name>E1RDL9_METP4</name>
<accession>E1RDL9</accession>
<organism evidence="2 3">
    <name type="scientific">Methanolacinia petrolearia (strain DSM 11571 / OCM 486 / SEBR 4847)</name>
    <name type="common">Methanoplanus petrolearius</name>
    <dbReference type="NCBI Taxonomy" id="679926"/>
    <lineage>
        <taxon>Archaea</taxon>
        <taxon>Methanobacteriati</taxon>
        <taxon>Methanobacteriota</taxon>
        <taxon>Stenosarchaea group</taxon>
        <taxon>Methanomicrobia</taxon>
        <taxon>Methanomicrobiales</taxon>
        <taxon>Methanomicrobiaceae</taxon>
        <taxon>Methanolacinia</taxon>
    </lineage>
</organism>
<dbReference type="PANTHER" id="PTHR43794">
    <property type="entry name" value="AMINOHYDROLASE SSNA-RELATED"/>
    <property type="match status" value="1"/>
</dbReference>
<dbReference type="OrthoDB" id="42910at2157"/>
<dbReference type="AlphaFoldDB" id="E1RDL9"/>
<dbReference type="InterPro" id="IPR050287">
    <property type="entry name" value="MTA/SAH_deaminase"/>
</dbReference>
<dbReference type="HOGENOM" id="CLU_012358_1_0_2"/>
<keyword evidence="3" id="KW-1185">Reference proteome</keyword>
<dbReference type="PANTHER" id="PTHR43794:SF5">
    <property type="entry name" value="CHLOROHYDROLASE FAMILY PROTEIN"/>
    <property type="match status" value="1"/>
</dbReference>
<dbReference type="eggNOG" id="arCOG00692">
    <property type="taxonomic scope" value="Archaea"/>
</dbReference>
<proteinExistence type="predicted"/>
<evidence type="ECO:0000313" key="2">
    <source>
        <dbReference type="EMBL" id="ADN35972.1"/>
    </source>
</evidence>
<dbReference type="Pfam" id="PF00962">
    <property type="entry name" value="A_deaminase"/>
    <property type="match status" value="1"/>
</dbReference>
<keyword evidence="2" id="KW-0378">Hydrolase</keyword>
<reference evidence="2 3" key="1">
    <citation type="journal article" date="2010" name="Stand. Genomic Sci.">
        <title>Complete genome sequence of Methanoplanus petrolearius type strain (SEBR 4847).</title>
        <authorList>
            <person name="Brambilla E."/>
            <person name="Djao O.D."/>
            <person name="Daligault H."/>
            <person name="Lapidus A."/>
            <person name="Lucas S."/>
            <person name="Hammon N."/>
            <person name="Nolan M."/>
            <person name="Tice H."/>
            <person name="Cheng J.F."/>
            <person name="Han C."/>
            <person name="Tapia R."/>
            <person name="Goodwin L."/>
            <person name="Pitluck S."/>
            <person name="Liolios K."/>
            <person name="Ivanova N."/>
            <person name="Mavromatis K."/>
            <person name="Mikhailova N."/>
            <person name="Pati A."/>
            <person name="Chen A."/>
            <person name="Palaniappan K."/>
            <person name="Land M."/>
            <person name="Hauser L."/>
            <person name="Chang Y.J."/>
            <person name="Jeffries C.D."/>
            <person name="Rohde M."/>
            <person name="Spring S."/>
            <person name="Sikorski J."/>
            <person name="Goker M."/>
            <person name="Woyke T."/>
            <person name="Bristow J."/>
            <person name="Eisen J.A."/>
            <person name="Markowitz V."/>
            <person name="Hugenholtz P."/>
            <person name="Kyrpides N.C."/>
            <person name="Klenk H.P."/>
        </authorList>
    </citation>
    <scope>NUCLEOTIDE SEQUENCE [LARGE SCALE GENOMIC DNA]</scope>
    <source>
        <strain evidence="3">DSM 11571 / OCM 486 / SEBR 4847</strain>
    </source>
</reference>
<dbReference type="SUPFAM" id="SSF51556">
    <property type="entry name" value="Metallo-dependent hydrolases"/>
    <property type="match status" value="1"/>
</dbReference>
<sequence>MDKETVVSGRAYLGREPGMRDVEICVVNGIIHSIDEVESAEERWIFPCLFNSHTHLADTVAMDVRAKGSLSELVSPPDGLKHRILARTGDDLLREGMRKSISFMMSSATPGFCDFREGGVKGVEILKYAIGGSGADGIILGRDGGEEVSYGIGVSSTKEGGDVIERAARVKKNGGFVAFHAGEKDDRDIDPAIDAGADLLVHCTYATDSQLKRCADEGIPIAICPRSNWILGVASGPENPPVMKMIEFGCKVVLGTDNVMFVQPDMFSEMAFLSTVYGQGPEEVVDMAVGGSEVFGRNYSIKEKKKASFFTIDPVRANLSFSRDPVKTIVNRMNFSYIERMYFKI</sequence>
<dbReference type="InterPro" id="IPR001365">
    <property type="entry name" value="A_deaminase_dom"/>
</dbReference>
<dbReference type="STRING" id="679926.Mpet_1211"/>
<protein>
    <submittedName>
        <fullName evidence="2">Amidohydrolase</fullName>
    </submittedName>
</protein>
<gene>
    <name evidence="2" type="ordered locus">Mpet_1211</name>
</gene>
<dbReference type="Proteomes" id="UP000006565">
    <property type="component" value="Chromosome"/>
</dbReference>
<dbReference type="Gene3D" id="3.20.20.140">
    <property type="entry name" value="Metal-dependent hydrolases"/>
    <property type="match status" value="1"/>
</dbReference>
<dbReference type="GO" id="GO:0019239">
    <property type="term" value="F:deaminase activity"/>
    <property type="evidence" value="ECO:0007669"/>
    <property type="project" value="InterPro"/>
</dbReference>
<dbReference type="InterPro" id="IPR032466">
    <property type="entry name" value="Metal_Hydrolase"/>
</dbReference>
<feature type="domain" description="Adenosine deaminase" evidence="1">
    <location>
        <begin position="170"/>
        <end position="291"/>
    </location>
</feature>
<evidence type="ECO:0000259" key="1">
    <source>
        <dbReference type="Pfam" id="PF00962"/>
    </source>
</evidence>
<dbReference type="KEGG" id="mpi:Mpet_1211"/>
<evidence type="ECO:0000313" key="3">
    <source>
        <dbReference type="Proteomes" id="UP000006565"/>
    </source>
</evidence>
<dbReference type="EMBL" id="CP002117">
    <property type="protein sequence ID" value="ADN35972.1"/>
    <property type="molecule type" value="Genomic_DNA"/>
</dbReference>